<evidence type="ECO:0000313" key="2">
    <source>
        <dbReference type="Proteomes" id="UP000243719"/>
    </source>
</evidence>
<dbReference type="AlphaFoldDB" id="A0A1H2PJD7"/>
<organism evidence="1 2">
    <name type="scientific">Chitinasiproducens palmae</name>
    <dbReference type="NCBI Taxonomy" id="1770053"/>
    <lineage>
        <taxon>Bacteria</taxon>
        <taxon>Pseudomonadati</taxon>
        <taxon>Pseudomonadota</taxon>
        <taxon>Betaproteobacteria</taxon>
        <taxon>Burkholderiales</taxon>
        <taxon>Burkholderiaceae</taxon>
        <taxon>Chitinasiproducens</taxon>
    </lineage>
</organism>
<dbReference type="Proteomes" id="UP000243719">
    <property type="component" value="Unassembled WGS sequence"/>
</dbReference>
<dbReference type="OrthoDB" id="285538at2"/>
<sequence>MIPSTYAQWRHCITVECGIPLTHAFIDQRLGIWRNADCDETMRFRRLYGDLHWKKVLMWLEHAKRELNVPSR</sequence>
<dbReference type="EMBL" id="FNLO01000001">
    <property type="protein sequence ID" value="SDV46436.1"/>
    <property type="molecule type" value="Genomic_DNA"/>
</dbReference>
<gene>
    <name evidence="1" type="ORF">SAMN05216551_101337</name>
</gene>
<dbReference type="STRING" id="1770053.SAMN05216551_101337"/>
<name>A0A1H2PJD7_9BURK</name>
<proteinExistence type="predicted"/>
<reference evidence="2" key="1">
    <citation type="submission" date="2016-09" db="EMBL/GenBank/DDBJ databases">
        <authorList>
            <person name="Varghese N."/>
            <person name="Submissions S."/>
        </authorList>
    </citation>
    <scope>NUCLEOTIDE SEQUENCE [LARGE SCALE GENOMIC DNA]</scope>
    <source>
        <strain evidence="2">JS23</strain>
    </source>
</reference>
<dbReference type="RefSeq" id="WP_091903908.1">
    <property type="nucleotide sequence ID" value="NZ_FNLO01000001.1"/>
</dbReference>
<keyword evidence="2" id="KW-1185">Reference proteome</keyword>
<protein>
    <submittedName>
        <fullName evidence="1">Uncharacterized protein</fullName>
    </submittedName>
</protein>
<accession>A0A1H2PJD7</accession>
<evidence type="ECO:0000313" key="1">
    <source>
        <dbReference type="EMBL" id="SDV46436.1"/>
    </source>
</evidence>